<dbReference type="GO" id="GO:0005886">
    <property type="term" value="C:plasma membrane"/>
    <property type="evidence" value="ECO:0007669"/>
    <property type="project" value="TreeGrafter"/>
</dbReference>
<dbReference type="EMBL" id="MPOJ01000010">
    <property type="protein sequence ID" value="OOH72772.1"/>
    <property type="molecule type" value="Genomic_DNA"/>
</dbReference>
<feature type="transmembrane region" description="Helical" evidence="2">
    <location>
        <begin position="31"/>
        <end position="49"/>
    </location>
</feature>
<evidence type="ECO:0000313" key="5">
    <source>
        <dbReference type="Proteomes" id="UP000188586"/>
    </source>
</evidence>
<dbReference type="Gene3D" id="1.20.120.1220">
    <property type="match status" value="1"/>
</dbReference>
<evidence type="ECO:0000259" key="3">
    <source>
        <dbReference type="Pfam" id="PF01478"/>
    </source>
</evidence>
<organism evidence="4 5">
    <name type="scientific">Leptospirillum ferriphilum</name>
    <dbReference type="NCBI Taxonomy" id="178606"/>
    <lineage>
        <taxon>Bacteria</taxon>
        <taxon>Pseudomonadati</taxon>
        <taxon>Nitrospirota</taxon>
        <taxon>Nitrospiria</taxon>
        <taxon>Nitrospirales</taxon>
        <taxon>Nitrospiraceae</taxon>
        <taxon>Leptospirillum</taxon>
    </lineage>
</organism>
<evidence type="ECO:0000256" key="2">
    <source>
        <dbReference type="SAM" id="Phobius"/>
    </source>
</evidence>
<dbReference type="PANTHER" id="PTHR30487">
    <property type="entry name" value="TYPE 4 PREPILIN-LIKE PROTEINS LEADER PEPTIDE-PROCESSING ENZYME"/>
    <property type="match status" value="1"/>
</dbReference>
<sequence>MAPVLIVKILAYASFSLALSMTDIRLRRLPHALTLPMTGLGILFSFLPGNGLSPGASFLGFLSGILPLGILAWNRRKTFGFGDAVFSGAIGAFSGVMGLGIALFSGGLMALAVVRALGKKGIFPFGPFLAMGGLAGIFLTSAL</sequence>
<feature type="transmembrane region" description="Helical" evidence="2">
    <location>
        <begin position="122"/>
        <end position="142"/>
    </location>
</feature>
<dbReference type="Proteomes" id="UP000188586">
    <property type="component" value="Unassembled WGS sequence"/>
</dbReference>
<dbReference type="RefSeq" id="WP_077303789.1">
    <property type="nucleotide sequence ID" value="NZ_JBPKCJ010000001.1"/>
</dbReference>
<dbReference type="InterPro" id="IPR050882">
    <property type="entry name" value="Prepilin_peptidase/N-MTase"/>
</dbReference>
<protein>
    <recommendedName>
        <fullName evidence="3">Prepilin type IV endopeptidase peptidase domain-containing protein</fullName>
    </recommendedName>
</protein>
<keyword evidence="2" id="KW-0472">Membrane</keyword>
<feature type="transmembrane region" description="Helical" evidence="2">
    <location>
        <begin position="6"/>
        <end position="24"/>
    </location>
</feature>
<evidence type="ECO:0000313" key="4">
    <source>
        <dbReference type="EMBL" id="OOH72772.1"/>
    </source>
</evidence>
<feature type="transmembrane region" description="Helical" evidence="2">
    <location>
        <begin position="85"/>
        <end position="110"/>
    </location>
</feature>
<keyword evidence="2" id="KW-0812">Transmembrane</keyword>
<dbReference type="InterPro" id="IPR000045">
    <property type="entry name" value="Prepilin_IV_endopep_pep"/>
</dbReference>
<dbReference type="GO" id="GO:0006465">
    <property type="term" value="P:signal peptide processing"/>
    <property type="evidence" value="ECO:0007669"/>
    <property type="project" value="TreeGrafter"/>
</dbReference>
<evidence type="ECO:0000256" key="1">
    <source>
        <dbReference type="ARBA" id="ARBA00005801"/>
    </source>
</evidence>
<proteinExistence type="inferred from homology"/>
<gene>
    <name evidence="4" type="ORF">BOX24_05130</name>
</gene>
<dbReference type="Pfam" id="PF01478">
    <property type="entry name" value="Peptidase_A24"/>
    <property type="match status" value="1"/>
</dbReference>
<feature type="transmembrane region" description="Helical" evidence="2">
    <location>
        <begin position="55"/>
        <end position="73"/>
    </location>
</feature>
<reference evidence="4 5" key="1">
    <citation type="submission" date="2016-11" db="EMBL/GenBank/DDBJ databases">
        <title>Comparative genomics of co-occurring bacteria in distinct bioleaching systems unravels niche-specific adaptation.</title>
        <authorList>
            <person name="Zhang X."/>
            <person name="Liu X."/>
            <person name="Yin H."/>
        </authorList>
    </citation>
    <scope>NUCLEOTIDE SEQUENCE [LARGE SCALE GENOMIC DNA]</scope>
    <source>
        <strain evidence="4 5">DX</strain>
    </source>
</reference>
<comment type="similarity">
    <text evidence="1">Belongs to the peptidase A24 family.</text>
</comment>
<feature type="domain" description="Prepilin type IV endopeptidase peptidase" evidence="3">
    <location>
        <begin position="11"/>
        <end position="113"/>
    </location>
</feature>
<name>A0A1V3SWX0_9BACT</name>
<dbReference type="PANTHER" id="PTHR30487:SF0">
    <property type="entry name" value="PREPILIN LEADER PEPTIDASE_N-METHYLTRANSFERASE-RELATED"/>
    <property type="match status" value="1"/>
</dbReference>
<dbReference type="AlphaFoldDB" id="A0A1V3SWX0"/>
<dbReference type="GO" id="GO:0004190">
    <property type="term" value="F:aspartic-type endopeptidase activity"/>
    <property type="evidence" value="ECO:0007669"/>
    <property type="project" value="InterPro"/>
</dbReference>
<keyword evidence="2" id="KW-1133">Transmembrane helix</keyword>
<comment type="caution">
    <text evidence="4">The sequence shown here is derived from an EMBL/GenBank/DDBJ whole genome shotgun (WGS) entry which is preliminary data.</text>
</comment>
<accession>A0A1V3SWX0</accession>